<protein>
    <submittedName>
        <fullName evidence="2">3-hydroxydecanoyl-ACP:CoA transacylase</fullName>
    </submittedName>
</protein>
<keyword evidence="3" id="KW-1185">Reference proteome</keyword>
<evidence type="ECO:0000313" key="2">
    <source>
        <dbReference type="EMBL" id="OWV29410.1"/>
    </source>
</evidence>
<evidence type="ECO:0000259" key="1">
    <source>
        <dbReference type="Pfam" id="PF00561"/>
    </source>
</evidence>
<dbReference type="AlphaFoldDB" id="A0A246S0R4"/>
<dbReference type="OrthoDB" id="6984192at2"/>
<dbReference type="InterPro" id="IPR050228">
    <property type="entry name" value="Carboxylesterase_BioH"/>
</dbReference>
<dbReference type="EMBL" id="JPUA01000033">
    <property type="protein sequence ID" value="OWV29410.1"/>
    <property type="molecule type" value="Genomic_DNA"/>
</dbReference>
<feature type="domain" description="AB hydrolase-1" evidence="1">
    <location>
        <begin position="29"/>
        <end position="256"/>
    </location>
</feature>
<proteinExistence type="predicted"/>
<dbReference type="Pfam" id="PF00561">
    <property type="entry name" value="Abhydrolase_1"/>
    <property type="match status" value="1"/>
</dbReference>
<evidence type="ECO:0000313" key="3">
    <source>
        <dbReference type="Proteomes" id="UP000197334"/>
    </source>
</evidence>
<dbReference type="Proteomes" id="UP000197334">
    <property type="component" value="Unassembled WGS sequence"/>
</dbReference>
<dbReference type="PANTHER" id="PTHR43194">
    <property type="entry name" value="HYDROLASE ALPHA/BETA FOLD FAMILY"/>
    <property type="match status" value="1"/>
</dbReference>
<gene>
    <name evidence="2" type="ORF">JI62_12325</name>
</gene>
<dbReference type="InterPro" id="IPR000073">
    <property type="entry name" value="AB_hydrolase_1"/>
</dbReference>
<sequence>MKANTDLIKIGNHCVHVEIYQQPQNTESIIMVNGALATTASFTNCVKYLSDGLNVILFDLPFAGQSKAHNPVSGIITKEDEVNILLALIERYQPTSLLSVSWGGYAAMMALAQSPSSIKRAVLASFSTQLNDGMLRYINGARHYIQIGDVKTAANLLNEEVGKYLPRLLKYINYRHLSRLDDQELQQVCFHIEQILSMNDTDYEQLLGNIGIPTLFVNGKLDEYTTPEDILIADDYMPKCKFEVVPNAGHFLDLEHADARQRMEKILRGFLIPGEVEREVA</sequence>
<dbReference type="PANTHER" id="PTHR43194:SF5">
    <property type="entry name" value="PIMELOYL-[ACYL-CARRIER PROTEIN] METHYL ESTER ESTERASE"/>
    <property type="match status" value="1"/>
</dbReference>
<accession>A0A246S0R4</accession>
<dbReference type="RefSeq" id="WP_088700473.1">
    <property type="nucleotide sequence ID" value="NZ_JPUA01000033.1"/>
</dbReference>
<dbReference type="SUPFAM" id="SSF53474">
    <property type="entry name" value="alpha/beta-Hydrolases"/>
    <property type="match status" value="1"/>
</dbReference>
<organism evidence="2 3">
    <name type="scientific">Halomonas campaniensis</name>
    <dbReference type="NCBI Taxonomy" id="213554"/>
    <lineage>
        <taxon>Bacteria</taxon>
        <taxon>Pseudomonadati</taxon>
        <taxon>Pseudomonadota</taxon>
        <taxon>Gammaproteobacteria</taxon>
        <taxon>Oceanospirillales</taxon>
        <taxon>Halomonadaceae</taxon>
        <taxon>Halomonas</taxon>
    </lineage>
</organism>
<reference evidence="2 3" key="1">
    <citation type="submission" date="2014-08" db="EMBL/GenBank/DDBJ databases">
        <title>Draft genome sequence of a novel L-asparaginase producing marine bacterium, Halomonas campaniensis.</title>
        <authorList>
            <person name="Sundarakrishnan B."/>
            <person name="Moushumi Priya A."/>
            <person name="Raman G."/>
            <person name="Sakthivel N."/>
            <person name="Park S."/>
            <person name="Jayachandran S."/>
        </authorList>
    </citation>
    <scope>NUCLEOTIDE SEQUENCE [LARGE SCALE GENOMIC DNA]</scope>
    <source>
        <strain evidence="2 3">SK03</strain>
    </source>
</reference>
<name>A0A246S0R4_9GAMM</name>
<dbReference type="InterPro" id="IPR029058">
    <property type="entry name" value="AB_hydrolase_fold"/>
</dbReference>
<comment type="caution">
    <text evidence="2">The sequence shown here is derived from an EMBL/GenBank/DDBJ whole genome shotgun (WGS) entry which is preliminary data.</text>
</comment>
<dbReference type="Gene3D" id="3.40.50.1820">
    <property type="entry name" value="alpha/beta hydrolase"/>
    <property type="match status" value="1"/>
</dbReference>